<dbReference type="Proteomes" id="UP000799777">
    <property type="component" value="Unassembled WGS sequence"/>
</dbReference>
<gene>
    <name evidence="1" type="ORF">EK21DRAFT_105355</name>
</gene>
<accession>A0A9P4GXN4</accession>
<organism evidence="1 2">
    <name type="scientific">Setomelanomma holmii</name>
    <dbReference type="NCBI Taxonomy" id="210430"/>
    <lineage>
        <taxon>Eukaryota</taxon>
        <taxon>Fungi</taxon>
        <taxon>Dikarya</taxon>
        <taxon>Ascomycota</taxon>
        <taxon>Pezizomycotina</taxon>
        <taxon>Dothideomycetes</taxon>
        <taxon>Pleosporomycetidae</taxon>
        <taxon>Pleosporales</taxon>
        <taxon>Pleosporineae</taxon>
        <taxon>Phaeosphaeriaceae</taxon>
        <taxon>Setomelanomma</taxon>
    </lineage>
</organism>
<dbReference type="EMBL" id="ML978355">
    <property type="protein sequence ID" value="KAF2023362.1"/>
    <property type="molecule type" value="Genomic_DNA"/>
</dbReference>
<dbReference type="OrthoDB" id="2157530at2759"/>
<evidence type="ECO:0008006" key="3">
    <source>
        <dbReference type="Google" id="ProtNLM"/>
    </source>
</evidence>
<keyword evidence="2" id="KW-1185">Reference proteome</keyword>
<dbReference type="PANTHER" id="PTHR24148">
    <property type="entry name" value="ANKYRIN REPEAT DOMAIN-CONTAINING PROTEIN 39 HOMOLOG-RELATED"/>
    <property type="match status" value="1"/>
</dbReference>
<comment type="caution">
    <text evidence="1">The sequence shown here is derived from an EMBL/GenBank/DDBJ whole genome shotgun (WGS) entry which is preliminary data.</text>
</comment>
<dbReference type="Pfam" id="PF26639">
    <property type="entry name" value="Het-6_barrel"/>
    <property type="match status" value="1"/>
</dbReference>
<name>A0A9P4GXN4_9PLEO</name>
<protein>
    <recommendedName>
        <fullName evidence="3">Heterokaryon incompatibility domain-containing protein</fullName>
    </recommendedName>
</protein>
<dbReference type="PANTHER" id="PTHR24148:SF73">
    <property type="entry name" value="HET DOMAIN PROTEIN (AFU_ORTHOLOGUE AFUA_8G01020)"/>
    <property type="match status" value="1"/>
</dbReference>
<reference evidence="1" key="1">
    <citation type="journal article" date="2020" name="Stud. Mycol.">
        <title>101 Dothideomycetes genomes: a test case for predicting lifestyles and emergence of pathogens.</title>
        <authorList>
            <person name="Haridas S."/>
            <person name="Albert R."/>
            <person name="Binder M."/>
            <person name="Bloem J."/>
            <person name="Labutti K."/>
            <person name="Salamov A."/>
            <person name="Andreopoulos B."/>
            <person name="Baker S."/>
            <person name="Barry K."/>
            <person name="Bills G."/>
            <person name="Bluhm B."/>
            <person name="Cannon C."/>
            <person name="Castanera R."/>
            <person name="Culley D."/>
            <person name="Daum C."/>
            <person name="Ezra D."/>
            <person name="Gonzalez J."/>
            <person name="Henrissat B."/>
            <person name="Kuo A."/>
            <person name="Liang C."/>
            <person name="Lipzen A."/>
            <person name="Lutzoni F."/>
            <person name="Magnuson J."/>
            <person name="Mondo S."/>
            <person name="Nolan M."/>
            <person name="Ohm R."/>
            <person name="Pangilinan J."/>
            <person name="Park H.-J."/>
            <person name="Ramirez L."/>
            <person name="Alfaro M."/>
            <person name="Sun H."/>
            <person name="Tritt A."/>
            <person name="Yoshinaga Y."/>
            <person name="Zwiers L.-H."/>
            <person name="Turgeon B."/>
            <person name="Goodwin S."/>
            <person name="Spatafora J."/>
            <person name="Crous P."/>
            <person name="Grigoriev I."/>
        </authorList>
    </citation>
    <scope>NUCLEOTIDE SEQUENCE</scope>
    <source>
        <strain evidence="1">CBS 110217</strain>
    </source>
</reference>
<dbReference type="AlphaFoldDB" id="A0A9P4GXN4"/>
<evidence type="ECO:0000313" key="2">
    <source>
        <dbReference type="Proteomes" id="UP000799777"/>
    </source>
</evidence>
<dbReference type="InterPro" id="IPR052895">
    <property type="entry name" value="HetReg/Transcr_Mod"/>
</dbReference>
<evidence type="ECO:0000313" key="1">
    <source>
        <dbReference type="EMBL" id="KAF2023362.1"/>
    </source>
</evidence>
<sequence>MRDIYASAAQVIIWLGEGDEESDLTFDALPVIADNGSFFLTLVDRRAWFNRVWILQELAMARNDPIVICGWKHAPWSTFFAAWNLIADDLLAPLGIRPQTFDAGSDDSDAGPRTERLSLTKLDILNSLRQTIQTRGGENHRRLLMISRASEATDPRDRIYGLLGLLDGDSTDPTKCFVINVDYRRDCSEVYADAMAHFFSKGEGLDFLSGLFLPGATSAVPAIPSFPSFPSNNDRRYLSSWVPDFSRQIAGKAAHPTSMAFRPPTTMSASGVGQDAKNGKVLEDRLTQQVEGLVVNTIDNIVPFGSSIDAVIDKVQGKRTALAHTRFQHEQDHMAGIHSDNRDRPAFKISLRSCIGLKSFFTTKSGFVGTCIPSACEGDIIAIIFGSPAAFVLRSITRIEGQQQAYSLIGAAYIGGVMDGKMVDELYCKDLMDSTTFFIR</sequence>
<proteinExistence type="predicted"/>